<dbReference type="NCBIfam" id="NF002194">
    <property type="entry name" value="PRK01059.1-4"/>
    <property type="match status" value="1"/>
</dbReference>
<keyword evidence="3 5" id="KW-0418">Kinase</keyword>
<comment type="activity regulation">
    <text evidence="5">Appears to be allosterically activated by the binding of pArg-containing polypeptides to the pArg-binding pocket localized in the C-terminal domain of McsB.</text>
</comment>
<protein>
    <recommendedName>
        <fullName evidence="5">Protein-arginine kinase</fullName>
        <ecNumber evidence="5">2.7.14.1</ecNumber>
    </recommendedName>
</protein>
<evidence type="ECO:0000259" key="8">
    <source>
        <dbReference type="PROSITE" id="PS51510"/>
    </source>
</evidence>
<comment type="function">
    <text evidence="5">Catalyzes the specific phosphorylation of arginine residues in a large number of proteins. Is part of the bacterial stress response system. Protein arginine phosphorylation has a physiologically important role and is involved in the regulation of many critical cellular processes, such as protein homeostasis, motility, competence, and stringent and stress responses, by regulating gene expression and protein activity.</text>
</comment>
<dbReference type="CDD" id="cd07930">
    <property type="entry name" value="bacterial_phosphagen_kinase"/>
    <property type="match status" value="1"/>
</dbReference>
<sequence>MSLQSFIDQAISPWMQEQGPDHDIVLSTRIRLARNFTDVPFPLKADDTKLQIVSNWLKEHFNHQSFLEYKNLEYFDMASLQQLEKQILVEKHLISPLLAERDKVSGVLLSKNEQVSIMVNEEDHIRLQLYLPGLQLERGLTEAFKIDDWLEAKIDYAFDQERGYLTSCPTNVGTGLRASVMMHLPALTLTGKVRKMLPAIHQLGLVVRGIYGEGSKAHGNVYQISNQVTLGRSEQDIIHDLHSVVKQLINYERKARQSLIEQSGIRLEDRIFRSYGTLKYSRVIESQEAAKCLSDLRLAIDLGYIQDLSTTAINELMILTQPGFLQQYTQEILTPEKRDVKRASIIRERLSIEDK</sequence>
<accession>A0ABP7VD79</accession>
<comment type="caution">
    <text evidence="9">The sequence shown here is derived from an EMBL/GenBank/DDBJ whole genome shotgun (WGS) entry which is preliminary data.</text>
</comment>
<feature type="binding site" evidence="5 6">
    <location>
        <position position="92"/>
    </location>
    <ligand>
        <name>ATP</name>
        <dbReference type="ChEBI" id="CHEBI:30616"/>
    </ligand>
</feature>
<evidence type="ECO:0000313" key="9">
    <source>
        <dbReference type="EMBL" id="GAA4064759.1"/>
    </source>
</evidence>
<evidence type="ECO:0000256" key="3">
    <source>
        <dbReference type="ARBA" id="ARBA00022777"/>
    </source>
</evidence>
<dbReference type="PANTHER" id="PTHR11547:SF38">
    <property type="entry name" value="ARGININE KINASE 1-RELATED"/>
    <property type="match status" value="1"/>
</dbReference>
<dbReference type="Pfam" id="PF00217">
    <property type="entry name" value="ATP-gua_Ptrans"/>
    <property type="match status" value="1"/>
</dbReference>
<dbReference type="InterPro" id="IPR022414">
    <property type="entry name" value="ATP-guanido_PTrfase_cat"/>
</dbReference>
<feature type="domain" description="Phosphagen kinase C-terminal" evidence="8">
    <location>
        <begin position="24"/>
        <end position="255"/>
    </location>
</feature>
<dbReference type="InterPro" id="IPR014746">
    <property type="entry name" value="Gln_synth/guanido_kin_cat_dom"/>
</dbReference>
<keyword evidence="4 5" id="KW-0067">ATP-binding</keyword>
<dbReference type="EC" id="2.7.14.1" evidence="5"/>
<gene>
    <name evidence="5" type="primary">mcsB</name>
    <name evidence="9" type="ORF">GCM10022410_09030</name>
</gene>
<dbReference type="PANTHER" id="PTHR11547">
    <property type="entry name" value="ARGININE OR CREATINE KINASE"/>
    <property type="match status" value="1"/>
</dbReference>
<dbReference type="EMBL" id="BAABDL010000050">
    <property type="protein sequence ID" value="GAA4064759.1"/>
    <property type="molecule type" value="Genomic_DNA"/>
</dbReference>
<dbReference type="HAMAP" id="MF_00602">
    <property type="entry name" value="Prot_Arg_kinase"/>
    <property type="match status" value="1"/>
</dbReference>
<dbReference type="GO" id="GO:0016301">
    <property type="term" value="F:kinase activity"/>
    <property type="evidence" value="ECO:0007669"/>
    <property type="project" value="UniProtKB-KW"/>
</dbReference>
<feature type="binding site" evidence="5 6">
    <location>
        <begin position="27"/>
        <end position="31"/>
    </location>
    <ligand>
        <name>ATP</name>
        <dbReference type="ChEBI" id="CHEBI:30616"/>
    </ligand>
</feature>
<feature type="binding site" evidence="5 6">
    <location>
        <position position="126"/>
    </location>
    <ligand>
        <name>ATP</name>
        <dbReference type="ChEBI" id="CHEBI:30616"/>
    </ligand>
</feature>
<evidence type="ECO:0000256" key="2">
    <source>
        <dbReference type="ARBA" id="ARBA00022741"/>
    </source>
</evidence>
<feature type="binding site" evidence="5 6">
    <location>
        <begin position="177"/>
        <end position="181"/>
    </location>
    <ligand>
        <name>ATP</name>
        <dbReference type="ChEBI" id="CHEBI:30616"/>
    </ligand>
</feature>
<dbReference type="SUPFAM" id="SSF55931">
    <property type="entry name" value="Glutamine synthetase/guanido kinase"/>
    <property type="match status" value="1"/>
</dbReference>
<keyword evidence="2 5" id="KW-0547">Nucleotide-binding</keyword>
<evidence type="ECO:0000256" key="4">
    <source>
        <dbReference type="ARBA" id="ARBA00022840"/>
    </source>
</evidence>
<evidence type="ECO:0000313" key="10">
    <source>
        <dbReference type="Proteomes" id="UP001501734"/>
    </source>
</evidence>
<dbReference type="PROSITE" id="PS00112">
    <property type="entry name" value="PHOSPHAGEN_KINASE"/>
    <property type="match status" value="1"/>
</dbReference>
<dbReference type="InterPro" id="IPR022415">
    <property type="entry name" value="ATP-guanido_PTrfase_AS"/>
</dbReference>
<dbReference type="PROSITE" id="PS51510">
    <property type="entry name" value="PHOSPHAGEN_KINASE_C"/>
    <property type="match status" value="1"/>
</dbReference>
<proteinExistence type="inferred from homology"/>
<keyword evidence="5" id="KW-0021">Allosteric enzyme</keyword>
<dbReference type="NCBIfam" id="NF002195">
    <property type="entry name" value="PRK01059.1-5"/>
    <property type="match status" value="1"/>
</dbReference>
<keyword evidence="10" id="KW-1185">Reference proteome</keyword>
<dbReference type="InterPro" id="IPR023660">
    <property type="entry name" value="Arg_Kinase"/>
</dbReference>
<dbReference type="InterPro" id="IPR000749">
    <property type="entry name" value="ATP-guanido_PTrfase"/>
</dbReference>
<reference evidence="10" key="1">
    <citation type="journal article" date="2019" name="Int. J. Syst. Evol. Microbiol.">
        <title>The Global Catalogue of Microorganisms (GCM) 10K type strain sequencing project: providing services to taxonomists for standard genome sequencing and annotation.</title>
        <authorList>
            <consortium name="The Broad Institute Genomics Platform"/>
            <consortium name="The Broad Institute Genome Sequencing Center for Infectious Disease"/>
            <person name="Wu L."/>
            <person name="Ma J."/>
        </authorList>
    </citation>
    <scope>NUCLEOTIDE SEQUENCE [LARGE SCALE GENOMIC DNA]</scope>
    <source>
        <strain evidence="10">JCM 17250</strain>
    </source>
</reference>
<keyword evidence="1 5" id="KW-0808">Transferase</keyword>
<dbReference type="Proteomes" id="UP001501734">
    <property type="component" value="Unassembled WGS sequence"/>
</dbReference>
<evidence type="ECO:0000256" key="1">
    <source>
        <dbReference type="ARBA" id="ARBA00022679"/>
    </source>
</evidence>
<evidence type="ECO:0000256" key="7">
    <source>
        <dbReference type="RuleBase" id="RU000505"/>
    </source>
</evidence>
<feature type="binding site" evidence="5 6">
    <location>
        <begin position="208"/>
        <end position="213"/>
    </location>
    <ligand>
        <name>ATP</name>
        <dbReference type="ChEBI" id="CHEBI:30616"/>
    </ligand>
</feature>
<evidence type="ECO:0000256" key="6">
    <source>
        <dbReference type="PROSITE-ProRule" id="PRU00843"/>
    </source>
</evidence>
<feature type="short sequence motif" description="RDXXRA motif of the pArg binding pocket involved in allosteric regulation" evidence="5">
    <location>
        <begin position="338"/>
        <end position="343"/>
    </location>
</feature>
<name>A0ABP7VD79_9BACI</name>
<comment type="similarity">
    <text evidence="5 6 7">Belongs to the ATP:guanido phosphotransferase family.</text>
</comment>
<comment type="catalytic activity">
    <reaction evidence="5">
        <text>L-arginyl-[protein] + ATP = N(omega)-phospho-L-arginyl-[protein] + ADP + H(+)</text>
        <dbReference type="Rhea" id="RHEA:43384"/>
        <dbReference type="Rhea" id="RHEA-COMP:10532"/>
        <dbReference type="Rhea" id="RHEA-COMP:10533"/>
        <dbReference type="ChEBI" id="CHEBI:15378"/>
        <dbReference type="ChEBI" id="CHEBI:29965"/>
        <dbReference type="ChEBI" id="CHEBI:30616"/>
        <dbReference type="ChEBI" id="CHEBI:83226"/>
        <dbReference type="ChEBI" id="CHEBI:456216"/>
        <dbReference type="EC" id="2.7.14.1"/>
    </reaction>
</comment>
<evidence type="ECO:0000256" key="5">
    <source>
        <dbReference type="HAMAP-Rule" id="MF_00602"/>
    </source>
</evidence>
<dbReference type="RefSeq" id="WP_344910773.1">
    <property type="nucleotide sequence ID" value="NZ_BAABDL010000050.1"/>
</dbReference>
<organism evidence="9 10">
    <name type="scientific">Amphibacillus indicireducens</name>
    <dbReference type="NCBI Taxonomy" id="1076330"/>
    <lineage>
        <taxon>Bacteria</taxon>
        <taxon>Bacillati</taxon>
        <taxon>Bacillota</taxon>
        <taxon>Bacilli</taxon>
        <taxon>Bacillales</taxon>
        <taxon>Bacillaceae</taxon>
        <taxon>Amphibacillus</taxon>
    </lineage>
</organism>
<dbReference type="Gene3D" id="3.30.590.10">
    <property type="entry name" value="Glutamine synthetase/guanido kinase, catalytic domain"/>
    <property type="match status" value="1"/>
</dbReference>